<reference evidence="2" key="1">
    <citation type="submission" date="2019-01" db="EMBL/GenBank/DDBJ databases">
        <title>Draft genome sequences of three monokaryotic isolates of the white-rot basidiomycete fungus Dichomitus squalens.</title>
        <authorList>
            <consortium name="DOE Joint Genome Institute"/>
            <person name="Lopez S.C."/>
            <person name="Andreopoulos B."/>
            <person name="Pangilinan J."/>
            <person name="Lipzen A."/>
            <person name="Riley R."/>
            <person name="Ahrendt S."/>
            <person name="Ng V."/>
            <person name="Barry K."/>
            <person name="Daum C."/>
            <person name="Grigoriev I.V."/>
            <person name="Hilden K.S."/>
            <person name="Makela M.R."/>
            <person name="de Vries R.P."/>
        </authorList>
    </citation>
    <scope>NUCLEOTIDE SEQUENCE [LARGE SCALE GENOMIC DNA]</scope>
    <source>
        <strain evidence="2">OM18370.1</strain>
    </source>
</reference>
<evidence type="ECO:0000313" key="2">
    <source>
        <dbReference type="EMBL" id="TBU30641.1"/>
    </source>
</evidence>
<feature type="compositionally biased region" description="Low complexity" evidence="1">
    <location>
        <begin position="257"/>
        <end position="268"/>
    </location>
</feature>
<name>A0A4Q9MVY7_9APHY</name>
<accession>A0A4Q9MVY7</accession>
<dbReference type="EMBL" id="ML143404">
    <property type="protein sequence ID" value="TBU30641.1"/>
    <property type="molecule type" value="Genomic_DNA"/>
</dbReference>
<protein>
    <submittedName>
        <fullName evidence="2">Uncharacterized protein</fullName>
    </submittedName>
</protein>
<dbReference type="Proteomes" id="UP000292957">
    <property type="component" value="Unassembled WGS sequence"/>
</dbReference>
<feature type="compositionally biased region" description="Low complexity" evidence="1">
    <location>
        <begin position="203"/>
        <end position="224"/>
    </location>
</feature>
<dbReference type="AlphaFoldDB" id="A0A4Q9MVY7"/>
<organism evidence="2">
    <name type="scientific">Dichomitus squalens</name>
    <dbReference type="NCBI Taxonomy" id="114155"/>
    <lineage>
        <taxon>Eukaryota</taxon>
        <taxon>Fungi</taxon>
        <taxon>Dikarya</taxon>
        <taxon>Basidiomycota</taxon>
        <taxon>Agaricomycotina</taxon>
        <taxon>Agaricomycetes</taxon>
        <taxon>Polyporales</taxon>
        <taxon>Polyporaceae</taxon>
        <taxon>Dichomitus</taxon>
    </lineage>
</organism>
<proteinExistence type="predicted"/>
<feature type="compositionally biased region" description="Basic and acidic residues" evidence="1">
    <location>
        <begin position="183"/>
        <end position="193"/>
    </location>
</feature>
<dbReference type="OrthoDB" id="2757643at2759"/>
<sequence length="298" mass="31664">MAKHSAQQRAVLSSVAAVFGADTLPPMYRLDEEDEDEEDVVNVVATESTGDESTTEQVSALSQPWNDWLAEPYVTIPSQEDVVLDDDVSEIPGLGIFSGLSGLPSAVGSPVSVAASTLDPTVFVPSHVDNLRPLPPGPETDAAQFERLFRELEEDYRSGQGHALADAEASSSPRQLDGPQARPSDEVPVHDADPPFMTDGRGRVVWSSTSSSRSRGRGRAVSSSATILPHTKSTIDITPAEESSEGQSQRDTEDSRLPSSSRSLVRRQSVPLLVSDAGAGAEFVTDGRGGVVFASNNH</sequence>
<evidence type="ECO:0000256" key="1">
    <source>
        <dbReference type="SAM" id="MobiDB-lite"/>
    </source>
</evidence>
<feature type="region of interest" description="Disordered" evidence="1">
    <location>
        <begin position="156"/>
        <end position="268"/>
    </location>
</feature>
<gene>
    <name evidence="2" type="ORF">BD311DRAFT_805218</name>
</gene>